<reference evidence="1 2" key="1">
    <citation type="journal article" date="2020" name="G3 (Bethesda)">
        <title>Draft Genome of the Common Snapping Turtle, Chelydra serpentina, a Model for Phenotypic Plasticity in Reptiles.</title>
        <authorList>
            <person name="Das D."/>
            <person name="Singh S.K."/>
            <person name="Bierstedt J."/>
            <person name="Erickson A."/>
            <person name="Galli G.L.J."/>
            <person name="Crossley D.A. 2nd"/>
            <person name="Rhen T."/>
        </authorList>
    </citation>
    <scope>NUCLEOTIDE SEQUENCE [LARGE SCALE GENOMIC DNA]</scope>
    <source>
        <strain evidence="1">KW</strain>
    </source>
</reference>
<sequence>DSLDLYIECFRRCAQAEIVEKQHRLPHNLSRAERNAIQSLRNNPDIIIKEADKGGAVVIMNRSDYQKEAARQLSNTKFYRPLSSDPTEEYTKKLHHLLRTFPTLTQEQINIPLEPRPGLFYLLPKIHKPGNPGRPIISGIGTLTAGLSVYVDSLLRPYATSTPSYLQDTTDFLRNLQSIGDLPENIILATMDV</sequence>
<accession>A0A8T1SUV3</accession>
<comment type="caution">
    <text evidence="1">The sequence shown here is derived from an EMBL/GenBank/DDBJ whole genome shotgun (WGS) entry which is preliminary data.</text>
</comment>
<feature type="non-terminal residue" evidence="1">
    <location>
        <position position="193"/>
    </location>
</feature>
<feature type="non-terminal residue" evidence="1">
    <location>
        <position position="1"/>
    </location>
</feature>
<keyword evidence="2" id="KW-1185">Reference proteome</keyword>
<gene>
    <name evidence="1" type="ORF">G0U57_020942</name>
</gene>
<evidence type="ECO:0000313" key="1">
    <source>
        <dbReference type="EMBL" id="KAG6932668.1"/>
    </source>
</evidence>
<dbReference type="PANTHER" id="PTHR21301">
    <property type="entry name" value="REVERSE TRANSCRIPTASE"/>
    <property type="match status" value="1"/>
</dbReference>
<dbReference type="Proteomes" id="UP000765507">
    <property type="component" value="Unassembled WGS sequence"/>
</dbReference>
<dbReference type="PANTHER" id="PTHR21301:SF10">
    <property type="entry name" value="REVERSE TRANSCRIPTASE DOMAIN-CONTAINING PROTEIN"/>
    <property type="match status" value="1"/>
</dbReference>
<protein>
    <submittedName>
        <fullName evidence="1">Uncharacterized protein</fullName>
    </submittedName>
</protein>
<organism evidence="1 2">
    <name type="scientific">Chelydra serpentina</name>
    <name type="common">Snapping turtle</name>
    <name type="synonym">Testudo serpentina</name>
    <dbReference type="NCBI Taxonomy" id="8475"/>
    <lineage>
        <taxon>Eukaryota</taxon>
        <taxon>Metazoa</taxon>
        <taxon>Chordata</taxon>
        <taxon>Craniata</taxon>
        <taxon>Vertebrata</taxon>
        <taxon>Euteleostomi</taxon>
        <taxon>Archelosauria</taxon>
        <taxon>Testudinata</taxon>
        <taxon>Testudines</taxon>
        <taxon>Cryptodira</taxon>
        <taxon>Durocryptodira</taxon>
        <taxon>Americhelydia</taxon>
        <taxon>Chelydroidea</taxon>
        <taxon>Chelydridae</taxon>
        <taxon>Chelydra</taxon>
    </lineage>
</organism>
<dbReference type="EMBL" id="JAHGAV010000090">
    <property type="protein sequence ID" value="KAG6932668.1"/>
    <property type="molecule type" value="Genomic_DNA"/>
</dbReference>
<dbReference type="AlphaFoldDB" id="A0A8T1SUV3"/>
<name>A0A8T1SUV3_CHESE</name>
<dbReference type="OrthoDB" id="9909555at2759"/>
<evidence type="ECO:0000313" key="2">
    <source>
        <dbReference type="Proteomes" id="UP000765507"/>
    </source>
</evidence>
<proteinExistence type="predicted"/>